<name>V8PBE7_OPHHA</name>
<dbReference type="EMBL" id="AZIM01000410">
    <property type="protein sequence ID" value="ETE71212.1"/>
    <property type="molecule type" value="Genomic_DNA"/>
</dbReference>
<protein>
    <submittedName>
        <fullName evidence="1">Uncharacterized protein</fullName>
    </submittedName>
</protein>
<accession>V8PBE7</accession>
<organism evidence="1 2">
    <name type="scientific">Ophiophagus hannah</name>
    <name type="common">King cobra</name>
    <name type="synonym">Naja hannah</name>
    <dbReference type="NCBI Taxonomy" id="8665"/>
    <lineage>
        <taxon>Eukaryota</taxon>
        <taxon>Metazoa</taxon>
        <taxon>Chordata</taxon>
        <taxon>Craniata</taxon>
        <taxon>Vertebrata</taxon>
        <taxon>Euteleostomi</taxon>
        <taxon>Lepidosauria</taxon>
        <taxon>Squamata</taxon>
        <taxon>Bifurcata</taxon>
        <taxon>Unidentata</taxon>
        <taxon>Episquamata</taxon>
        <taxon>Toxicofera</taxon>
        <taxon>Serpentes</taxon>
        <taxon>Colubroidea</taxon>
        <taxon>Elapidae</taxon>
        <taxon>Elapinae</taxon>
        <taxon>Ophiophagus</taxon>
    </lineage>
</organism>
<evidence type="ECO:0000313" key="2">
    <source>
        <dbReference type="Proteomes" id="UP000018936"/>
    </source>
</evidence>
<comment type="caution">
    <text evidence="1">The sequence shown here is derived from an EMBL/GenBank/DDBJ whole genome shotgun (WGS) entry which is preliminary data.</text>
</comment>
<evidence type="ECO:0000313" key="1">
    <source>
        <dbReference type="EMBL" id="ETE71212.1"/>
    </source>
</evidence>
<proteinExistence type="predicted"/>
<gene>
    <name evidence="1" type="ORF">L345_02974</name>
</gene>
<sequence length="34" mass="3517">MLCGGAQLQLDKFPKNVHGWLGMLGGCCLNIAGA</sequence>
<dbReference type="Proteomes" id="UP000018936">
    <property type="component" value="Unassembled WGS sequence"/>
</dbReference>
<reference evidence="1 2" key="1">
    <citation type="journal article" date="2013" name="Proc. Natl. Acad. Sci. U.S.A.">
        <title>The king cobra genome reveals dynamic gene evolution and adaptation in the snake venom system.</title>
        <authorList>
            <person name="Vonk F.J."/>
            <person name="Casewell N.R."/>
            <person name="Henkel C.V."/>
            <person name="Heimberg A.M."/>
            <person name="Jansen H.J."/>
            <person name="McCleary R.J."/>
            <person name="Kerkkamp H.M."/>
            <person name="Vos R.A."/>
            <person name="Guerreiro I."/>
            <person name="Calvete J.J."/>
            <person name="Wuster W."/>
            <person name="Woods A.E."/>
            <person name="Logan J.M."/>
            <person name="Harrison R.A."/>
            <person name="Castoe T.A."/>
            <person name="de Koning A.P."/>
            <person name="Pollock D.D."/>
            <person name="Yandell M."/>
            <person name="Calderon D."/>
            <person name="Renjifo C."/>
            <person name="Currier R.B."/>
            <person name="Salgado D."/>
            <person name="Pla D."/>
            <person name="Sanz L."/>
            <person name="Hyder A.S."/>
            <person name="Ribeiro J.M."/>
            <person name="Arntzen J.W."/>
            <person name="van den Thillart G.E."/>
            <person name="Boetzer M."/>
            <person name="Pirovano W."/>
            <person name="Dirks R.P."/>
            <person name="Spaink H.P."/>
            <person name="Duboule D."/>
            <person name="McGlinn E."/>
            <person name="Kini R.M."/>
            <person name="Richardson M.K."/>
        </authorList>
    </citation>
    <scope>NUCLEOTIDE SEQUENCE</scope>
    <source>
        <tissue evidence="1">Blood</tissue>
    </source>
</reference>
<feature type="non-terminal residue" evidence="1">
    <location>
        <position position="1"/>
    </location>
</feature>
<keyword evidence="2" id="KW-1185">Reference proteome</keyword>
<dbReference type="AlphaFoldDB" id="V8PBE7"/>